<reference evidence="1" key="1">
    <citation type="submission" date="2017-05" db="UniProtKB">
        <authorList>
            <consortium name="EnsemblMetazoa"/>
        </authorList>
    </citation>
    <scope>IDENTIFICATION</scope>
</reference>
<evidence type="ECO:0000313" key="1">
    <source>
        <dbReference type="EnsemblMetazoa" id="Aqu2.1.38200_001"/>
    </source>
</evidence>
<organism evidence="1">
    <name type="scientific">Amphimedon queenslandica</name>
    <name type="common">Sponge</name>
    <dbReference type="NCBI Taxonomy" id="400682"/>
    <lineage>
        <taxon>Eukaryota</taxon>
        <taxon>Metazoa</taxon>
        <taxon>Porifera</taxon>
        <taxon>Demospongiae</taxon>
        <taxon>Heteroscleromorpha</taxon>
        <taxon>Haplosclerida</taxon>
        <taxon>Niphatidae</taxon>
        <taxon>Amphimedon</taxon>
    </lineage>
</organism>
<proteinExistence type="predicted"/>
<accession>A0A1X7VD29</accession>
<dbReference type="InParanoid" id="A0A1X7VD29"/>
<protein>
    <submittedName>
        <fullName evidence="1">Uncharacterized protein</fullName>
    </submittedName>
</protein>
<sequence length="21" mass="2522">MMVREESTVYSNVPWSLKNHN</sequence>
<dbReference type="EnsemblMetazoa" id="Aqu2.1.38200_001">
    <property type="protein sequence ID" value="Aqu2.1.38200_001"/>
    <property type="gene ID" value="Aqu2.1.38200"/>
</dbReference>
<name>A0A1X7VD29_AMPQE</name>
<dbReference type="AlphaFoldDB" id="A0A1X7VD29"/>